<protein>
    <submittedName>
        <fullName evidence="2">Uncharacterized protein</fullName>
    </submittedName>
</protein>
<dbReference type="Proteomes" id="UP000701801">
    <property type="component" value="Unassembled WGS sequence"/>
</dbReference>
<sequence>MNTHTNKNAILQEKQRKAERDEKLQERIVLHDATDEAENSDSWSEDQDSALEAWYSSFSWSNNDWDDWDDWEDISDSSDECDRFIYADSTEDEYSAEDTYWSQVDNPEFQNEDGVSGDDQYTEDGFLSSGHLD</sequence>
<feature type="compositionally biased region" description="Polar residues" evidence="1">
    <location>
        <begin position="100"/>
        <end position="109"/>
    </location>
</feature>
<feature type="compositionally biased region" description="Basic and acidic residues" evidence="1">
    <location>
        <begin position="13"/>
        <end position="24"/>
    </location>
</feature>
<evidence type="ECO:0000313" key="2">
    <source>
        <dbReference type="EMBL" id="CAG8976268.1"/>
    </source>
</evidence>
<reference evidence="2" key="1">
    <citation type="submission" date="2021-07" db="EMBL/GenBank/DDBJ databases">
        <authorList>
            <person name="Durling M."/>
        </authorList>
    </citation>
    <scope>NUCLEOTIDE SEQUENCE</scope>
</reference>
<gene>
    <name evidence="2" type="ORF">HYALB_00012459</name>
</gene>
<evidence type="ECO:0000313" key="3">
    <source>
        <dbReference type="Proteomes" id="UP000701801"/>
    </source>
</evidence>
<dbReference type="EMBL" id="CAJVRM010000170">
    <property type="protein sequence ID" value="CAG8976268.1"/>
    <property type="molecule type" value="Genomic_DNA"/>
</dbReference>
<proteinExistence type="predicted"/>
<feature type="region of interest" description="Disordered" evidence="1">
    <location>
        <begin position="1"/>
        <end position="24"/>
    </location>
</feature>
<evidence type="ECO:0000256" key="1">
    <source>
        <dbReference type="SAM" id="MobiDB-lite"/>
    </source>
</evidence>
<organism evidence="2 3">
    <name type="scientific">Hymenoscyphus albidus</name>
    <dbReference type="NCBI Taxonomy" id="595503"/>
    <lineage>
        <taxon>Eukaryota</taxon>
        <taxon>Fungi</taxon>
        <taxon>Dikarya</taxon>
        <taxon>Ascomycota</taxon>
        <taxon>Pezizomycotina</taxon>
        <taxon>Leotiomycetes</taxon>
        <taxon>Helotiales</taxon>
        <taxon>Helotiaceae</taxon>
        <taxon>Hymenoscyphus</taxon>
    </lineage>
</organism>
<dbReference type="OrthoDB" id="10437813at2759"/>
<accession>A0A9N9LLE2</accession>
<comment type="caution">
    <text evidence="2">The sequence shown here is derived from an EMBL/GenBank/DDBJ whole genome shotgun (WGS) entry which is preliminary data.</text>
</comment>
<keyword evidence="3" id="KW-1185">Reference proteome</keyword>
<name>A0A9N9LLE2_9HELO</name>
<feature type="region of interest" description="Disordered" evidence="1">
    <location>
        <begin position="90"/>
        <end position="133"/>
    </location>
</feature>
<dbReference type="AlphaFoldDB" id="A0A9N9LLE2"/>